<organism evidence="3 4">
    <name type="scientific">Anaerocolumna chitinilytica</name>
    <dbReference type="NCBI Taxonomy" id="1727145"/>
    <lineage>
        <taxon>Bacteria</taxon>
        <taxon>Bacillati</taxon>
        <taxon>Bacillota</taxon>
        <taxon>Clostridia</taxon>
        <taxon>Lachnospirales</taxon>
        <taxon>Lachnospiraceae</taxon>
        <taxon>Anaerocolumna</taxon>
    </lineage>
</organism>
<protein>
    <recommendedName>
        <fullName evidence="2">Bacterial type II secretion system protein E domain-containing protein</fullName>
    </recommendedName>
</protein>
<evidence type="ECO:0000313" key="4">
    <source>
        <dbReference type="Proteomes" id="UP000515703"/>
    </source>
</evidence>
<comment type="similarity">
    <text evidence="1">Belongs to the GSP E family.</text>
</comment>
<proteinExistence type="inferred from homology"/>
<name>A0A7I8DQC7_9FIRM</name>
<dbReference type="Gene3D" id="3.40.50.300">
    <property type="entry name" value="P-loop containing nucleotide triphosphate hydrolases"/>
    <property type="match status" value="1"/>
</dbReference>
<dbReference type="Proteomes" id="UP000515703">
    <property type="component" value="Chromosome"/>
</dbReference>
<evidence type="ECO:0000259" key="2">
    <source>
        <dbReference type="Pfam" id="PF00437"/>
    </source>
</evidence>
<dbReference type="RefSeq" id="WP_185256280.1">
    <property type="nucleotide sequence ID" value="NZ_AP023368.1"/>
</dbReference>
<dbReference type="EMBL" id="AP023368">
    <property type="protein sequence ID" value="BCK00624.1"/>
    <property type="molecule type" value="Genomic_DNA"/>
</dbReference>
<gene>
    <name evidence="3" type="ORF">bsdcttw_36640</name>
</gene>
<dbReference type="AlphaFoldDB" id="A0A7I8DQC7"/>
<dbReference type="SUPFAM" id="SSF52540">
    <property type="entry name" value="P-loop containing nucleoside triphosphate hydrolases"/>
    <property type="match status" value="1"/>
</dbReference>
<dbReference type="InterPro" id="IPR001482">
    <property type="entry name" value="T2SS/T4SS_dom"/>
</dbReference>
<accession>A0A7I8DQC7</accession>
<evidence type="ECO:0000313" key="3">
    <source>
        <dbReference type="EMBL" id="BCK00624.1"/>
    </source>
</evidence>
<dbReference type="Pfam" id="PF00437">
    <property type="entry name" value="T2SSE"/>
    <property type="match status" value="1"/>
</dbReference>
<keyword evidence="4" id="KW-1185">Reference proteome</keyword>
<dbReference type="InterPro" id="IPR027417">
    <property type="entry name" value="P-loop_NTPase"/>
</dbReference>
<reference evidence="3 4" key="2">
    <citation type="submission" date="2020-08" db="EMBL/GenBank/DDBJ databases">
        <authorList>
            <person name="Ueki A."/>
            <person name="Tonouchi A."/>
        </authorList>
    </citation>
    <scope>NUCLEOTIDE SEQUENCE [LARGE SCALE GENOMIC DNA]</scope>
    <source>
        <strain evidence="3 4">CTTW</strain>
    </source>
</reference>
<dbReference type="KEGG" id="acht:bsdcttw_36640"/>
<reference evidence="3 4" key="1">
    <citation type="submission" date="2020-08" db="EMBL/GenBank/DDBJ databases">
        <title>Draft genome sequencing of an Anaerocolumna strain isolated from anoxic soil subjected to BSD treatment.</title>
        <authorList>
            <person name="Uek A."/>
            <person name="Tonouchi A."/>
        </authorList>
    </citation>
    <scope>NUCLEOTIDE SEQUENCE [LARGE SCALE GENOMIC DNA]</scope>
    <source>
        <strain evidence="3 4">CTTW</strain>
    </source>
</reference>
<evidence type="ECO:0000256" key="1">
    <source>
        <dbReference type="ARBA" id="ARBA00006611"/>
    </source>
</evidence>
<feature type="domain" description="Bacterial type II secretion system protein E" evidence="2">
    <location>
        <begin position="363"/>
        <end position="487"/>
    </location>
</feature>
<sequence length="619" mass="71272">MVLNLLLIILICSLLIMLAYRRFLKAVKVLPPHHELTIEGFINAVDFVFEDILGRDFRELNLNQTETEKRENIRRLIRKNLKECAAGDEKAKEYIKDYMEEIIRSLEGVNEETIDNIIPFENSTRLDAQDKFEILLYIYKVNYGKEGLIKLFESHKLDNLKKTDSGSYYSVTGEDINRVYFEEGIRLKYDDKIKIITQRVYQQYRGFGVIDAIRDMKIDGVSGGISSFELSAESSGGNLEESFRGFYKSTDQRRRKTLNADTSLLDVWIFYQGKTICLAFLSFPNEKELIRVCKNIYRNNHPGLLSETKGFMVNDMKDGSRVVVFRPPVASGWAFFVRKHDVITNMDIGRIITEENCELVIKLLSWMVKGCLSMVITGEMGSGKTTLLKLLVQFIEEIYPIRVFEQVYELNLNKAYPGRNILSLRESSAVSGQEILNTMKKTDGTVLILGEVASHETANYLVEISGISKMTLCSHHAETTEDFISYLKIAQLRAGGFHNESLAEYQAAGSIGIDIHMENKNGHRYISRITEILPYDNKELPSGLVDATREYYHRRTSPRTFETKDILTFQEGKYVFPGHLSERNKKRICENLPDSEKEEFLKFSETMVYCNREDRKTYG</sequence>